<dbReference type="Proteomes" id="UP000694620">
    <property type="component" value="Chromosome 2"/>
</dbReference>
<evidence type="ECO:0000259" key="6">
    <source>
        <dbReference type="Pfam" id="PF23053"/>
    </source>
</evidence>
<reference evidence="9" key="1">
    <citation type="submission" date="2021-06" db="EMBL/GenBank/DDBJ databases">
        <authorList>
            <consortium name="Wellcome Sanger Institute Data Sharing"/>
        </authorList>
    </citation>
    <scope>NUCLEOTIDE SEQUENCE [LARGE SCALE GENOMIC DNA]</scope>
</reference>
<gene>
    <name evidence="9" type="primary">khnyn</name>
</gene>
<dbReference type="GeneTree" id="ENSGT00940000161519"/>
<evidence type="ECO:0000259" key="4">
    <source>
        <dbReference type="Pfam" id="PF23050"/>
    </source>
</evidence>
<feature type="domain" description="RNase NYN" evidence="3">
    <location>
        <begin position="773"/>
        <end position="924"/>
    </location>
</feature>
<dbReference type="GO" id="GO:0005634">
    <property type="term" value="C:nucleus"/>
    <property type="evidence" value="ECO:0007669"/>
    <property type="project" value="TreeGrafter"/>
</dbReference>
<feature type="domain" description="N4BP1 UBA-like" evidence="6">
    <location>
        <begin position="382"/>
        <end position="425"/>
    </location>
</feature>
<dbReference type="Pfam" id="PF23052">
    <property type="entry name" value="KH_N4BP1_2nd"/>
    <property type="match status" value="1"/>
</dbReference>
<dbReference type="GO" id="GO:0003729">
    <property type="term" value="F:mRNA binding"/>
    <property type="evidence" value="ECO:0007669"/>
    <property type="project" value="TreeGrafter"/>
</dbReference>
<dbReference type="SUPFAM" id="SSF54791">
    <property type="entry name" value="Eukaryotic type KH-domain (KH-domain type I)"/>
    <property type="match status" value="1"/>
</dbReference>
<dbReference type="GO" id="GO:0004521">
    <property type="term" value="F:RNA endonuclease activity"/>
    <property type="evidence" value="ECO:0007669"/>
    <property type="project" value="TreeGrafter"/>
</dbReference>
<evidence type="ECO:0000259" key="7">
    <source>
        <dbReference type="Pfam" id="PF23054"/>
    </source>
</evidence>
<dbReference type="PANTHER" id="PTHR12876">
    <property type="entry name" value="N4BP1-RELATED"/>
    <property type="match status" value="1"/>
</dbReference>
<evidence type="ECO:0000259" key="3">
    <source>
        <dbReference type="Pfam" id="PF11977"/>
    </source>
</evidence>
<dbReference type="Pfam" id="PF23053">
    <property type="entry name" value="UBA_N4BP1"/>
    <property type="match status" value="1"/>
</dbReference>
<dbReference type="RefSeq" id="XP_028649433.1">
    <property type="nucleotide sequence ID" value="XM_028793600.2"/>
</dbReference>
<dbReference type="InterPro" id="IPR051101">
    <property type="entry name" value="ZC3H12/N4BP1_RNase_Reg"/>
</dbReference>
<feature type="domain" description="N4BP1 second type I KH-domain" evidence="5">
    <location>
        <begin position="115"/>
        <end position="229"/>
    </location>
</feature>
<keyword evidence="10" id="KW-1185">Reference proteome</keyword>
<dbReference type="Ensembl" id="ENSECRT00000005894.1">
    <property type="protein sequence ID" value="ENSECRP00000005796.1"/>
    <property type="gene ID" value="ENSECRG00000003877.1"/>
</dbReference>
<dbReference type="InterPro" id="IPR055498">
    <property type="entry name" value="DUF7070"/>
</dbReference>
<feature type="domain" description="N4BP1 first type I KH-domain" evidence="4">
    <location>
        <begin position="30"/>
        <end position="113"/>
    </location>
</feature>
<feature type="region of interest" description="Disordered" evidence="2">
    <location>
        <begin position="938"/>
        <end position="999"/>
    </location>
</feature>
<feature type="region of interest" description="Disordered" evidence="2">
    <location>
        <begin position="358"/>
        <end position="380"/>
    </location>
</feature>
<evidence type="ECO:0000259" key="5">
    <source>
        <dbReference type="Pfam" id="PF23052"/>
    </source>
</evidence>
<feature type="region of interest" description="Disordered" evidence="2">
    <location>
        <begin position="710"/>
        <end position="743"/>
    </location>
</feature>
<comment type="similarity">
    <text evidence="1">Belongs to the N4BP1 family.</text>
</comment>
<dbReference type="InterPro" id="IPR056629">
    <property type="entry name" value="KH_N4BP1_1st"/>
</dbReference>
<reference evidence="9" key="3">
    <citation type="submission" date="2025-09" db="UniProtKB">
        <authorList>
            <consortium name="Ensembl"/>
        </authorList>
    </citation>
    <scope>IDENTIFICATION</scope>
</reference>
<dbReference type="Pfam" id="PF11977">
    <property type="entry name" value="RNase_Zc3h12a"/>
    <property type="match status" value="1"/>
</dbReference>
<proteinExistence type="inferred from homology"/>
<dbReference type="GO" id="GO:0036464">
    <property type="term" value="C:cytoplasmic ribonucleoprotein granule"/>
    <property type="evidence" value="ECO:0007669"/>
    <property type="project" value="TreeGrafter"/>
</dbReference>
<dbReference type="InterPro" id="IPR036612">
    <property type="entry name" value="KH_dom_type_1_sf"/>
</dbReference>
<evidence type="ECO:0000256" key="1">
    <source>
        <dbReference type="ARBA" id="ARBA00038274"/>
    </source>
</evidence>
<evidence type="ECO:0000313" key="9">
    <source>
        <dbReference type="Ensembl" id="ENSECRP00000005796.1"/>
    </source>
</evidence>
<evidence type="ECO:0000256" key="2">
    <source>
        <dbReference type="SAM" id="MobiDB-lite"/>
    </source>
</evidence>
<dbReference type="FunFam" id="3.40.50.11980:FF:000001">
    <property type="entry name" value="ZC3H12A isoform 1"/>
    <property type="match status" value="1"/>
</dbReference>
<dbReference type="AlphaFoldDB" id="A0A8C4RRR6"/>
<evidence type="ECO:0000313" key="10">
    <source>
        <dbReference type="Proteomes" id="UP000694620"/>
    </source>
</evidence>
<dbReference type="GeneID" id="114645766"/>
<protein>
    <submittedName>
        <fullName evidence="9">KH and NYN domain containing</fullName>
    </submittedName>
</protein>
<feature type="domain" description="N4BP1 C-terminal UBA" evidence="7">
    <location>
        <begin position="995"/>
        <end position="1040"/>
    </location>
</feature>
<dbReference type="InterPro" id="IPR056630">
    <property type="entry name" value="KH_N4BP1_2nd"/>
</dbReference>
<sequence>MNEYFNQDGKIFLQNPDRFTPDPRLQCITDDFTAPAASQQTIFTYKPQVESIFLVTLNIHQRQTVDEDPEEEQLVDVMPSTTYRKSREPIWLQLQGERSDVDSAKGFIKGLCTTELQEEVNYPRDLHCVFIGAQSLFMNCLIRATSAFIMVGSHGCLLVSGLIEPVVMARSWITSLKEKYSQNQRLPDDREILIKKKFKSLIEKYDDKHSIDLLLLPSSVKEDLLELVERFYKIHEEAGSQMSNLKESSIQILCNRASAPRYRRPNVEDLPCENRGTVEFIQHANLDHFAHLTLDKNVNNSETSNDRIPTESIDPMCFPCSRAANDFSHSSQNVQHKSNHITNVYPCLAGLKDTVAYSSPQKSPEKIHDSKESHPSSGSDNETKILLTFFTTMGYQEEVVGKVLSRASRLEVSQILDMIQQEQDKNSDLGISSENVENVALESENSSESSVNVQNSCTSVSEDFILSVIKTAAKSCGYSEQELLEVYGKGKSTNELLVLLHADKGKESPSSTTTEHMILTNPSPGTCYQVPVQKPLVFNTCDSLTSGKLHSKEVIPERTREWTDYNSKMFYENTNQVTHGKVTYSENCSKLPLTKPCANAEEVPDDQQIFYELNSGNRITNSLTRKHSLNEGTQEQQALQYNLVPGDNFGTWAQNDSFGYKSRLDLQKANCLVLAPTIKGPPQNVYHSSPTKNASEKNSCPRLFPHMEQEFPSIHGKSPSNNSVKRKDRKREDTKETMSQRETAVVTGQQRYLEFIQTPFELQLANSPGVPDLRHIIIDGSNMAMTHGLGQYFSCRGIALAVQYFWDRGHRDVTVFVPQHRQKKDAKIKEQKFLTELHKLGLLSYTPSREIEGKRISSYDDRFMLQLAQEKNGVIVTNDNFRDFMDESPEWISIIKDRLLPYTFAGDHFMVPDDPLGREGPHLADFLSKKTRKTILSSHSFAGRPSPHQPSQRRSHTEVYQPQSRHPPSGLGAQGFGQHHKKQQVFKREKGEEHRTHQQTMALKSQLLEIFQDQEDMLDIVLNCNPNINDINKLSEMILNFQASTSSRNG</sequence>
<dbReference type="Pfam" id="PF23050">
    <property type="entry name" value="KH_N4BP1_1st"/>
    <property type="match status" value="1"/>
</dbReference>
<dbReference type="InterPro" id="IPR056578">
    <property type="entry name" value="UBA_N4BP1_C"/>
</dbReference>
<feature type="compositionally biased region" description="Basic and acidic residues" evidence="2">
    <location>
        <begin position="986"/>
        <end position="996"/>
    </location>
</feature>
<dbReference type="Gene3D" id="3.40.50.11980">
    <property type="match status" value="1"/>
</dbReference>
<name>A0A8C4RRR6_ERPCA</name>
<feature type="compositionally biased region" description="Basic and acidic residues" evidence="2">
    <location>
        <begin position="730"/>
        <end position="739"/>
    </location>
</feature>
<feature type="compositionally biased region" description="Basic and acidic residues" evidence="2">
    <location>
        <begin position="363"/>
        <end position="374"/>
    </location>
</feature>
<organism evidence="9 10">
    <name type="scientific">Erpetoichthys calabaricus</name>
    <name type="common">Rope fish</name>
    <name type="synonym">Calamoichthys calabaricus</name>
    <dbReference type="NCBI Taxonomy" id="27687"/>
    <lineage>
        <taxon>Eukaryota</taxon>
        <taxon>Metazoa</taxon>
        <taxon>Chordata</taxon>
        <taxon>Craniata</taxon>
        <taxon>Vertebrata</taxon>
        <taxon>Euteleostomi</taxon>
        <taxon>Actinopterygii</taxon>
        <taxon>Polypteriformes</taxon>
        <taxon>Polypteridae</taxon>
        <taxon>Erpetoichthys</taxon>
    </lineage>
</organism>
<dbReference type="Pfam" id="PF23255">
    <property type="entry name" value="DUF7070"/>
    <property type="match status" value="1"/>
</dbReference>
<dbReference type="InterPro" id="IPR021869">
    <property type="entry name" value="RNase_Zc3h12_NYN"/>
</dbReference>
<dbReference type="InterPro" id="IPR056631">
    <property type="entry name" value="UBA_N4BP1"/>
</dbReference>
<reference evidence="9" key="2">
    <citation type="submission" date="2025-08" db="UniProtKB">
        <authorList>
            <consortium name="Ensembl"/>
        </authorList>
    </citation>
    <scope>IDENTIFICATION</scope>
</reference>
<dbReference type="OrthoDB" id="392925at2759"/>
<feature type="domain" description="DUF7070" evidence="8">
    <location>
        <begin position="461"/>
        <end position="505"/>
    </location>
</feature>
<accession>A0A8C4RRR6</accession>
<dbReference type="Pfam" id="PF23054">
    <property type="entry name" value="UBA_N4BP1_C"/>
    <property type="match status" value="1"/>
</dbReference>
<dbReference type="PANTHER" id="PTHR12876:SF28">
    <property type="entry name" value="PROTEIN KHNYN"/>
    <property type="match status" value="1"/>
</dbReference>
<evidence type="ECO:0000259" key="8">
    <source>
        <dbReference type="Pfam" id="PF23255"/>
    </source>
</evidence>